<proteinExistence type="predicted"/>
<dbReference type="Gene3D" id="4.10.40.50">
    <property type="match status" value="1"/>
</dbReference>
<dbReference type="OrthoDB" id="2140513at2759"/>
<organism evidence="1 2">
    <name type="scientific">Neocallimastix californiae</name>
    <dbReference type="NCBI Taxonomy" id="1754190"/>
    <lineage>
        <taxon>Eukaryota</taxon>
        <taxon>Fungi</taxon>
        <taxon>Fungi incertae sedis</taxon>
        <taxon>Chytridiomycota</taxon>
        <taxon>Chytridiomycota incertae sedis</taxon>
        <taxon>Neocallimastigomycetes</taxon>
        <taxon>Neocallimastigales</taxon>
        <taxon>Neocallimastigaceae</taxon>
        <taxon>Neocallimastix</taxon>
    </lineage>
</organism>
<name>A0A1Y2F5L3_9FUNG</name>
<reference evidence="1 2" key="1">
    <citation type="submission" date="2016-08" db="EMBL/GenBank/DDBJ databases">
        <title>A Parts List for Fungal Cellulosomes Revealed by Comparative Genomics.</title>
        <authorList>
            <consortium name="DOE Joint Genome Institute"/>
            <person name="Haitjema C.H."/>
            <person name="Gilmore S.P."/>
            <person name="Henske J.K."/>
            <person name="Solomon K.V."/>
            <person name="De Groot R."/>
            <person name="Kuo A."/>
            <person name="Mondo S.J."/>
            <person name="Salamov A.A."/>
            <person name="Labutti K."/>
            <person name="Zhao Z."/>
            <person name="Chiniquy J."/>
            <person name="Barry K."/>
            <person name="Brewer H.M."/>
            <person name="Purvine S.O."/>
            <person name="Wright A.T."/>
            <person name="Boxma B."/>
            <person name="Van Alen T."/>
            <person name="Hackstein J.H."/>
            <person name="Baker S.E."/>
            <person name="Grigoriev I.V."/>
            <person name="O'Malley M.A."/>
        </authorList>
    </citation>
    <scope>NUCLEOTIDE SEQUENCE [LARGE SCALE GENOMIC DNA]</scope>
    <source>
        <strain evidence="1 2">G1</strain>
    </source>
</reference>
<sequence>MNKVKSKEEVLKINDEYYISFYCKNETCILVDFDYTDSFIEFPDENGEITTYIVDTCTYDNIKLNNCFSKKCTTDIQCLSNKCIDEHCAFNEETPIVHCDDIYVKSGCNRSSYMHYGKPYGDLCKVDDECSSKCCIEGTCRIQSYGPSDRSV</sequence>
<dbReference type="EMBL" id="MCOG01000015">
    <property type="protein sequence ID" value="ORY79149.1"/>
    <property type="molecule type" value="Genomic_DNA"/>
</dbReference>
<dbReference type="Proteomes" id="UP000193920">
    <property type="component" value="Unassembled WGS sequence"/>
</dbReference>
<comment type="caution">
    <text evidence="1">The sequence shown here is derived from an EMBL/GenBank/DDBJ whole genome shotgun (WGS) entry which is preliminary data.</text>
</comment>
<evidence type="ECO:0000313" key="1">
    <source>
        <dbReference type="EMBL" id="ORY79149.1"/>
    </source>
</evidence>
<evidence type="ECO:0000313" key="2">
    <source>
        <dbReference type="Proteomes" id="UP000193920"/>
    </source>
</evidence>
<protein>
    <submittedName>
        <fullName evidence="1">Uncharacterized protein</fullName>
    </submittedName>
</protein>
<keyword evidence="2" id="KW-1185">Reference proteome</keyword>
<gene>
    <name evidence="1" type="ORF">LY90DRAFT_500757</name>
</gene>
<accession>A0A1Y2F5L3</accession>
<dbReference type="AlphaFoldDB" id="A0A1Y2F5L3"/>